<keyword evidence="1" id="KW-0547">Nucleotide-binding</keyword>
<dbReference type="InterPro" id="IPR050905">
    <property type="entry name" value="Plant_NBS-LRR"/>
</dbReference>
<evidence type="ECO:0000256" key="3">
    <source>
        <dbReference type="ARBA" id="ARBA00022840"/>
    </source>
</evidence>
<sequence>MEAVATGAAANVSSEAAKGIFQEAIRHIRYVIFYQKYVEKFEEKLKKLIEKRTSVQQDVNAAKRNGEKIKADVQGWRKRVDKVIAEEEVNKVKDLKLKAESNCFFGLCPSIKSRHKLSRKAEEAATTFDVLINECQFGCVGYRDVPEPILHTDFQTFKSREKLFNDIMDSLKVPTTTMIGVYGMPGVGKTSLVKEVYRQVHEDKLYSVVMVSVSETPDIQRIQDEIAESLGLKLEEKTTAGRARRLHERLIQEKNPKKNQEKMILVILDDIWKKLNLEEVGIPFGSQHEGCKILLASRNKNVLSNGMGATNTFQLVDLDDEEAWEFFKKMVGDSFESDEEMQSTAIEVAKRCAGLPLAISTVARALQNKELFVWNDALRQLQRPYSDNPSEISAEVYKAIELSFNHLPSEPIKQIFLL</sequence>
<feature type="domain" description="AAA+ ATPase" evidence="5">
    <location>
        <begin position="175"/>
        <end position="322"/>
    </location>
</feature>
<evidence type="ECO:0000256" key="1">
    <source>
        <dbReference type="ARBA" id="ARBA00022741"/>
    </source>
</evidence>
<dbReference type="EMBL" id="JBBPBM010000097">
    <property type="protein sequence ID" value="KAK8508811.1"/>
    <property type="molecule type" value="Genomic_DNA"/>
</dbReference>
<evidence type="ECO:0000259" key="5">
    <source>
        <dbReference type="SMART" id="SM00382"/>
    </source>
</evidence>
<dbReference type="InterPro" id="IPR027417">
    <property type="entry name" value="P-loop_NTPase"/>
</dbReference>
<comment type="caution">
    <text evidence="6">The sequence shown here is derived from an EMBL/GenBank/DDBJ whole genome shotgun (WGS) entry which is preliminary data.</text>
</comment>
<dbReference type="Proteomes" id="UP001472677">
    <property type="component" value="Unassembled WGS sequence"/>
</dbReference>
<dbReference type="Gene3D" id="1.10.8.430">
    <property type="entry name" value="Helical domain of apoptotic protease-activating factors"/>
    <property type="match status" value="1"/>
</dbReference>
<keyword evidence="7" id="KW-1185">Reference proteome</keyword>
<reference evidence="6 7" key="1">
    <citation type="journal article" date="2024" name="G3 (Bethesda)">
        <title>Genome assembly of Hibiscus sabdariffa L. provides insights into metabolisms of medicinal natural products.</title>
        <authorList>
            <person name="Kim T."/>
        </authorList>
    </citation>
    <scope>NUCLEOTIDE SEQUENCE [LARGE SCALE GENOMIC DNA]</scope>
    <source>
        <strain evidence="6">TK-2024</strain>
        <tissue evidence="6">Old leaves</tissue>
    </source>
</reference>
<dbReference type="PRINTS" id="PR00364">
    <property type="entry name" value="DISEASERSIST"/>
</dbReference>
<evidence type="ECO:0000313" key="6">
    <source>
        <dbReference type="EMBL" id="KAK8508811.1"/>
    </source>
</evidence>
<keyword evidence="2" id="KW-0611">Plant defense</keyword>
<evidence type="ECO:0000313" key="7">
    <source>
        <dbReference type="Proteomes" id="UP001472677"/>
    </source>
</evidence>
<feature type="coiled-coil region" evidence="4">
    <location>
        <begin position="38"/>
        <end position="65"/>
    </location>
</feature>
<dbReference type="InterPro" id="IPR002182">
    <property type="entry name" value="NB-ARC"/>
</dbReference>
<dbReference type="InterPro" id="IPR003593">
    <property type="entry name" value="AAA+_ATPase"/>
</dbReference>
<dbReference type="Gene3D" id="3.40.50.300">
    <property type="entry name" value="P-loop containing nucleotide triphosphate hydrolases"/>
    <property type="match status" value="1"/>
</dbReference>
<dbReference type="PANTHER" id="PTHR33463:SF198">
    <property type="entry name" value="RPP4C3"/>
    <property type="match status" value="1"/>
</dbReference>
<dbReference type="SMART" id="SM00382">
    <property type="entry name" value="AAA"/>
    <property type="match status" value="1"/>
</dbReference>
<name>A0ABR2BP54_9ROSI</name>
<dbReference type="Pfam" id="PF00931">
    <property type="entry name" value="NB-ARC"/>
    <property type="match status" value="1"/>
</dbReference>
<keyword evidence="3" id="KW-0067">ATP-binding</keyword>
<proteinExistence type="predicted"/>
<evidence type="ECO:0000256" key="2">
    <source>
        <dbReference type="ARBA" id="ARBA00022821"/>
    </source>
</evidence>
<gene>
    <name evidence="6" type="ORF">V6N12_034913</name>
</gene>
<accession>A0ABR2BP54</accession>
<dbReference type="PANTHER" id="PTHR33463">
    <property type="entry name" value="NB-ARC DOMAIN-CONTAINING PROTEIN-RELATED"/>
    <property type="match status" value="1"/>
</dbReference>
<keyword evidence="4" id="KW-0175">Coiled coil</keyword>
<evidence type="ECO:0000256" key="4">
    <source>
        <dbReference type="SAM" id="Coils"/>
    </source>
</evidence>
<organism evidence="6 7">
    <name type="scientific">Hibiscus sabdariffa</name>
    <name type="common">roselle</name>
    <dbReference type="NCBI Taxonomy" id="183260"/>
    <lineage>
        <taxon>Eukaryota</taxon>
        <taxon>Viridiplantae</taxon>
        <taxon>Streptophyta</taxon>
        <taxon>Embryophyta</taxon>
        <taxon>Tracheophyta</taxon>
        <taxon>Spermatophyta</taxon>
        <taxon>Magnoliopsida</taxon>
        <taxon>eudicotyledons</taxon>
        <taxon>Gunneridae</taxon>
        <taxon>Pentapetalae</taxon>
        <taxon>rosids</taxon>
        <taxon>malvids</taxon>
        <taxon>Malvales</taxon>
        <taxon>Malvaceae</taxon>
        <taxon>Malvoideae</taxon>
        <taxon>Hibiscus</taxon>
    </lineage>
</organism>
<dbReference type="SUPFAM" id="SSF52540">
    <property type="entry name" value="P-loop containing nucleoside triphosphate hydrolases"/>
    <property type="match status" value="1"/>
</dbReference>
<protein>
    <recommendedName>
        <fullName evidence="5">AAA+ ATPase domain-containing protein</fullName>
    </recommendedName>
</protein>
<dbReference type="InterPro" id="IPR042197">
    <property type="entry name" value="Apaf_helical"/>
</dbReference>